<sequence length="299" mass="34184">MGINENYKKVIEPIFMVALISLLIFLSNVSLLILATGPILLSIYIFKYGYKGFLTTLLGTFILGLLYMDIKDLIVLVGLIFLISLCFYLPIRYQKNDKVEILTVFILLTLILTGSFSYSLVKEGLSLDYLANEMKGIIEGSLEYKLPIEYIKLSIGLYPSFFAFFSFIYSLAGIKLIRNYVSIKLDLVDDLKKANELRLEYKDLLAFVAFAGLSYLLAFLFKVDMNYVYLNIVGIILVVIAFNGLSAYDYMIAKSSIPVSRGFQWFFIIILLEFLLIFFVILGFIDIILDIRKKRSLNE</sequence>
<feature type="transmembrane region" description="Helical" evidence="1">
    <location>
        <begin position="227"/>
        <end position="245"/>
    </location>
</feature>
<organism evidence="2 3">
    <name type="scientific">Anaerococcus prevotii (strain ATCC 9321 / DSM 20548 / JCM 6508 / NCTC 11806 / PC1)</name>
    <name type="common">Peptostreptococcus prevotii</name>
    <name type="synonym">Peptococcus prevotii</name>
    <dbReference type="NCBI Taxonomy" id="525919"/>
    <lineage>
        <taxon>Bacteria</taxon>
        <taxon>Bacillati</taxon>
        <taxon>Bacillota</taxon>
        <taxon>Tissierellia</taxon>
        <taxon>Tissierellales</taxon>
        <taxon>Peptoniphilaceae</taxon>
        <taxon>Anaerococcus</taxon>
    </lineage>
</organism>
<dbReference type="RefSeq" id="WP_015777489.1">
    <property type="nucleotide sequence ID" value="NC_013171.1"/>
</dbReference>
<feature type="transmembrane region" description="Helical" evidence="1">
    <location>
        <begin position="48"/>
        <end position="67"/>
    </location>
</feature>
<keyword evidence="3" id="KW-1185">Reference proteome</keyword>
<dbReference type="eggNOG" id="ENOG5033VG9">
    <property type="taxonomic scope" value="Bacteria"/>
</dbReference>
<feature type="transmembrane region" description="Helical" evidence="1">
    <location>
        <begin position="204"/>
        <end position="221"/>
    </location>
</feature>
<dbReference type="EMBL" id="CP001708">
    <property type="protein sequence ID" value="ACV28578.1"/>
    <property type="molecule type" value="Genomic_DNA"/>
</dbReference>
<dbReference type="KEGG" id="apr:Apre_0532"/>
<dbReference type="HOGENOM" id="CLU_929521_0_0_9"/>
<dbReference type="STRING" id="525919.Apre_0532"/>
<accession>C7RGG7</accession>
<feature type="transmembrane region" description="Helical" evidence="1">
    <location>
        <begin position="73"/>
        <end position="89"/>
    </location>
</feature>
<evidence type="ECO:0000313" key="3">
    <source>
        <dbReference type="Proteomes" id="UP000002294"/>
    </source>
</evidence>
<name>C7RGG7_ANAPD</name>
<feature type="transmembrane region" description="Helical" evidence="1">
    <location>
        <begin position="155"/>
        <end position="174"/>
    </location>
</feature>
<feature type="transmembrane region" description="Helical" evidence="1">
    <location>
        <begin position="265"/>
        <end position="289"/>
    </location>
</feature>
<dbReference type="Proteomes" id="UP000002294">
    <property type="component" value="Chromosome"/>
</dbReference>
<feature type="transmembrane region" description="Helical" evidence="1">
    <location>
        <begin position="14"/>
        <end position="41"/>
    </location>
</feature>
<evidence type="ECO:0008006" key="4">
    <source>
        <dbReference type="Google" id="ProtNLM"/>
    </source>
</evidence>
<keyword evidence="1" id="KW-1133">Transmembrane helix</keyword>
<reference evidence="2 3" key="1">
    <citation type="journal article" date="2009" name="Stand. Genomic Sci.">
        <title>Complete genome sequence of Anaerococcus prevotii type strain (PC1).</title>
        <authorList>
            <person name="Labutti K."/>
            <person name="Pukall R."/>
            <person name="Steenblock K."/>
            <person name="Glavina Del Rio T."/>
            <person name="Tice H."/>
            <person name="Copeland A."/>
            <person name="Cheng J.F."/>
            <person name="Lucas S."/>
            <person name="Chen F."/>
            <person name="Nolan M."/>
            <person name="Bruce D."/>
            <person name="Goodwin L."/>
            <person name="Pitluck S."/>
            <person name="Ivanova N."/>
            <person name="Mavromatis K."/>
            <person name="Ovchinnikova G."/>
            <person name="Pati A."/>
            <person name="Chen A."/>
            <person name="Palaniappan K."/>
            <person name="Land M."/>
            <person name="Hauser L."/>
            <person name="Chang Y.J."/>
            <person name="Jeffries C.D."/>
            <person name="Chain P."/>
            <person name="Saunders E."/>
            <person name="Brettin T."/>
            <person name="Detter J.C."/>
            <person name="Han C."/>
            <person name="Goker M."/>
            <person name="Bristow J."/>
            <person name="Eisen J.A."/>
            <person name="Markowitz V."/>
            <person name="Hugenholtz P."/>
            <person name="Kyrpides N.C."/>
            <person name="Klenk H.P."/>
            <person name="Lapidus A."/>
        </authorList>
    </citation>
    <scope>NUCLEOTIDE SEQUENCE [LARGE SCALE GENOMIC DNA]</scope>
    <source>
        <strain evidence="3">ATCC 9321 / DSM 20548 / JCM 6508 / NCTC 11806 / PC1</strain>
    </source>
</reference>
<evidence type="ECO:0000313" key="2">
    <source>
        <dbReference type="EMBL" id="ACV28578.1"/>
    </source>
</evidence>
<gene>
    <name evidence="2" type="ordered locus">Apre_0532</name>
</gene>
<feature type="transmembrane region" description="Helical" evidence="1">
    <location>
        <begin position="101"/>
        <end position="121"/>
    </location>
</feature>
<proteinExistence type="predicted"/>
<keyword evidence="1" id="KW-0812">Transmembrane</keyword>
<evidence type="ECO:0000256" key="1">
    <source>
        <dbReference type="SAM" id="Phobius"/>
    </source>
</evidence>
<dbReference type="OrthoDB" id="1693088at2"/>
<dbReference type="AlphaFoldDB" id="C7RGG7"/>
<protein>
    <recommendedName>
        <fullName evidence="4">DUF2232 domain-containing protein</fullName>
    </recommendedName>
</protein>
<keyword evidence="1" id="KW-0472">Membrane</keyword>